<dbReference type="Pfam" id="PF08770">
    <property type="entry name" value="SoxZ"/>
    <property type="match status" value="1"/>
</dbReference>
<dbReference type="RefSeq" id="WP_273440312.1">
    <property type="nucleotide sequence ID" value="NZ_CAXXYC010000004.1"/>
</dbReference>
<dbReference type="NCBIfam" id="TIGR04490">
    <property type="entry name" value="SoxZ_true"/>
    <property type="match status" value="1"/>
</dbReference>
<name>A0A2N6CU58_9GAMM</name>
<evidence type="ECO:0000313" key="3">
    <source>
        <dbReference type="Proteomes" id="UP000235015"/>
    </source>
</evidence>
<dbReference type="STRING" id="1111735.GCA_000428045_02062"/>
<dbReference type="InterPro" id="IPR014880">
    <property type="entry name" value="SoxZ_dom"/>
</dbReference>
<dbReference type="InterPro" id="IPR030995">
    <property type="entry name" value="SoxZ"/>
</dbReference>
<dbReference type="SUPFAM" id="SSF81296">
    <property type="entry name" value="E set domains"/>
    <property type="match status" value="1"/>
</dbReference>
<protein>
    <submittedName>
        <fullName evidence="2">Thiosulfate oxidation carrier complex protein SoxZ</fullName>
    </submittedName>
</protein>
<sequence length="104" mass="11413">MSNTMKVRVKNKNGVVDVKVIINHPMENGLRLNPQSGNKIPAHFINQFIILVNGEEALVSRCTGGLSKNPFYGFKLSDMKPNDRITVNWTDNTGQSGSADAVVN</sequence>
<comment type="caution">
    <text evidence="2">The sequence shown here is derived from an EMBL/GenBank/DDBJ whole genome shotgun (WGS) entry which is preliminary data.</text>
</comment>
<proteinExistence type="predicted"/>
<evidence type="ECO:0000259" key="1">
    <source>
        <dbReference type="Pfam" id="PF08770"/>
    </source>
</evidence>
<gene>
    <name evidence="2" type="primary">soxZ</name>
    <name evidence="2" type="ORF">C0630_14755</name>
</gene>
<dbReference type="EMBL" id="PKUN01000023">
    <property type="protein sequence ID" value="PLX60696.1"/>
    <property type="molecule type" value="Genomic_DNA"/>
</dbReference>
<dbReference type="Gene3D" id="2.60.40.10">
    <property type="entry name" value="Immunoglobulins"/>
    <property type="match status" value="1"/>
</dbReference>
<organism evidence="2 3">
    <name type="scientific">Sedimenticola selenatireducens</name>
    <dbReference type="NCBI Taxonomy" id="191960"/>
    <lineage>
        <taxon>Bacteria</taxon>
        <taxon>Pseudomonadati</taxon>
        <taxon>Pseudomonadota</taxon>
        <taxon>Gammaproteobacteria</taxon>
        <taxon>Chromatiales</taxon>
        <taxon>Sedimenticolaceae</taxon>
        <taxon>Sedimenticola</taxon>
    </lineage>
</organism>
<dbReference type="Proteomes" id="UP000235015">
    <property type="component" value="Unassembled WGS sequence"/>
</dbReference>
<feature type="domain" description="Sulphur oxidation protein SoxZ" evidence="1">
    <location>
        <begin position="8"/>
        <end position="100"/>
    </location>
</feature>
<evidence type="ECO:0000313" key="2">
    <source>
        <dbReference type="EMBL" id="PLX60696.1"/>
    </source>
</evidence>
<dbReference type="AlphaFoldDB" id="A0A2N6CU58"/>
<accession>A0A2N6CU58</accession>
<dbReference type="InterPro" id="IPR014756">
    <property type="entry name" value="Ig_E-set"/>
</dbReference>
<reference evidence="2 3" key="1">
    <citation type="submission" date="2017-11" db="EMBL/GenBank/DDBJ databases">
        <title>Genome-resolved metagenomics identifies genetic mobility, metabolic interactions, and unexpected diversity in perchlorate-reducing communities.</title>
        <authorList>
            <person name="Barnum T.P."/>
            <person name="Figueroa I.A."/>
            <person name="Carlstrom C.I."/>
            <person name="Lucas L.N."/>
            <person name="Engelbrektson A.L."/>
            <person name="Coates J.D."/>
        </authorList>
    </citation>
    <scope>NUCLEOTIDE SEQUENCE [LARGE SCALE GENOMIC DNA]</scope>
    <source>
        <strain evidence="2">BM301</strain>
    </source>
</reference>
<dbReference type="InterPro" id="IPR013783">
    <property type="entry name" value="Ig-like_fold"/>
</dbReference>